<dbReference type="SUPFAM" id="SSF48452">
    <property type="entry name" value="TPR-like"/>
    <property type="match status" value="1"/>
</dbReference>
<evidence type="ECO:0000313" key="8">
    <source>
        <dbReference type="EMBL" id="SHF11874.1"/>
    </source>
</evidence>
<keyword evidence="9" id="KW-1185">Reference proteome</keyword>
<dbReference type="STRING" id="1302690.BUE76_22590"/>
<comment type="subcellular location">
    <subcellularLocation>
        <location evidence="1">Cell outer membrane</location>
    </subcellularLocation>
</comment>
<keyword evidence="4" id="KW-0472">Membrane</keyword>
<evidence type="ECO:0000259" key="7">
    <source>
        <dbReference type="Pfam" id="PF14322"/>
    </source>
</evidence>
<protein>
    <submittedName>
        <fullName evidence="8">Starch-binding associating with outer membrane</fullName>
    </submittedName>
</protein>
<dbReference type="AlphaFoldDB" id="A0A1M4Z1D2"/>
<dbReference type="GO" id="GO:0009279">
    <property type="term" value="C:cell outer membrane"/>
    <property type="evidence" value="ECO:0007669"/>
    <property type="project" value="UniProtKB-SubCell"/>
</dbReference>
<dbReference type="InterPro" id="IPR011990">
    <property type="entry name" value="TPR-like_helical_dom_sf"/>
</dbReference>
<feature type="domain" description="RagB/SusD" evidence="6">
    <location>
        <begin position="310"/>
        <end position="601"/>
    </location>
</feature>
<keyword evidence="3" id="KW-0732">Signal</keyword>
<dbReference type="InterPro" id="IPR033985">
    <property type="entry name" value="SusD-like_N"/>
</dbReference>
<dbReference type="PROSITE" id="PS51257">
    <property type="entry name" value="PROKAR_LIPOPROTEIN"/>
    <property type="match status" value="1"/>
</dbReference>
<evidence type="ECO:0000313" key="9">
    <source>
        <dbReference type="Proteomes" id="UP000184368"/>
    </source>
</evidence>
<dbReference type="OrthoDB" id="608091at2"/>
<keyword evidence="5" id="KW-0998">Cell outer membrane</keyword>
<feature type="domain" description="SusD-like N-terminal" evidence="7">
    <location>
        <begin position="21"/>
        <end position="222"/>
    </location>
</feature>
<sequence length="601" mass="67636">MKRILTLSLLGAMLLLGSCKKYLDTVPDNVLSLDDVFKSRTNIERYIANIYNTLPNEHTQRFEGNENSGVWIGASDEGKFNWDFNYTTVMNRSAWSNTDGQVRTYWVNYYRAIRNATDFIQRIDGATATDFDAQEKTRYKGEARALRAFFYYQLMRIYGPVVLMGDDLLPVTAGGSELAKARSSFDECTAYVVSEFDKAYDEIGVPVQGASSGHFTQRVVKAYKAQALFLAASPLFNGNPDYAALKNDDGKQLISQTVDVAKWAKAAAAYREFFTAFVPGVDLYRVSDPNPFRAAYLSCRDVILVSWNKEWIFGRANSGTFMRYDRTPYHDGTNGNQRGAGANGATQAQVDAYFMANGLPITDPASGYQSSGFSDFQSPDDLAPRSTFNQWVNREPRFYVGVTYTNRTWLYRDANGNPIITNMEFSGNSGRSRSTSDVSPTGYIIRKNVYQDDASRGSLYLRLGEMYLSYAEALNEASPGDADILKYVNLIRERAGVPQYGAGSNPLPVPASQSAMRDAIRAERRSELAFENVRYFDTRRWRIAEQTDAGPFYGMDMTKNGTAFYNRTLLETRIFRKRDYLFPIPANEVLSVPAIKQNTGW</sequence>
<evidence type="ECO:0000256" key="3">
    <source>
        <dbReference type="ARBA" id="ARBA00022729"/>
    </source>
</evidence>
<dbReference type="EMBL" id="FQUO01000005">
    <property type="protein sequence ID" value="SHF11874.1"/>
    <property type="molecule type" value="Genomic_DNA"/>
</dbReference>
<evidence type="ECO:0000256" key="4">
    <source>
        <dbReference type="ARBA" id="ARBA00023136"/>
    </source>
</evidence>
<evidence type="ECO:0000256" key="1">
    <source>
        <dbReference type="ARBA" id="ARBA00004442"/>
    </source>
</evidence>
<organism evidence="8 9">
    <name type="scientific">Cnuella takakiae</name>
    <dbReference type="NCBI Taxonomy" id="1302690"/>
    <lineage>
        <taxon>Bacteria</taxon>
        <taxon>Pseudomonadati</taxon>
        <taxon>Bacteroidota</taxon>
        <taxon>Chitinophagia</taxon>
        <taxon>Chitinophagales</taxon>
        <taxon>Chitinophagaceae</taxon>
        <taxon>Cnuella</taxon>
    </lineage>
</organism>
<comment type="similarity">
    <text evidence="2">Belongs to the SusD family.</text>
</comment>
<dbReference type="Pfam" id="PF07980">
    <property type="entry name" value="SusD_RagB"/>
    <property type="match status" value="1"/>
</dbReference>
<evidence type="ECO:0000256" key="5">
    <source>
        <dbReference type="ARBA" id="ARBA00023237"/>
    </source>
</evidence>
<proteinExistence type="inferred from homology"/>
<dbReference type="Gene3D" id="1.25.40.390">
    <property type="match status" value="1"/>
</dbReference>
<gene>
    <name evidence="8" type="ORF">SAMN05444008_10555</name>
</gene>
<dbReference type="Proteomes" id="UP000184368">
    <property type="component" value="Unassembled WGS sequence"/>
</dbReference>
<evidence type="ECO:0000256" key="2">
    <source>
        <dbReference type="ARBA" id="ARBA00006275"/>
    </source>
</evidence>
<accession>A0A1M4Z1D2</accession>
<dbReference type="InterPro" id="IPR012944">
    <property type="entry name" value="SusD_RagB_dom"/>
</dbReference>
<dbReference type="RefSeq" id="WP_073041703.1">
    <property type="nucleotide sequence ID" value="NZ_FQUO01000005.1"/>
</dbReference>
<name>A0A1M4Z1D2_9BACT</name>
<evidence type="ECO:0000259" key="6">
    <source>
        <dbReference type="Pfam" id="PF07980"/>
    </source>
</evidence>
<dbReference type="Pfam" id="PF14322">
    <property type="entry name" value="SusD-like_3"/>
    <property type="match status" value="1"/>
</dbReference>
<reference evidence="8 9" key="1">
    <citation type="submission" date="2016-11" db="EMBL/GenBank/DDBJ databases">
        <authorList>
            <person name="Jaros S."/>
            <person name="Januszkiewicz K."/>
            <person name="Wedrychowicz H."/>
        </authorList>
    </citation>
    <scope>NUCLEOTIDE SEQUENCE [LARGE SCALE GENOMIC DNA]</scope>
    <source>
        <strain evidence="8 9">DSM 26897</strain>
    </source>
</reference>